<accession>A0A815RWR8</accession>
<dbReference type="EMBL" id="CAJNOI010000157">
    <property type="protein sequence ID" value="CAF1140579.1"/>
    <property type="molecule type" value="Genomic_DNA"/>
</dbReference>
<dbReference type="GO" id="GO:0070403">
    <property type="term" value="F:NAD+ binding"/>
    <property type="evidence" value="ECO:0007669"/>
    <property type="project" value="InterPro"/>
</dbReference>
<reference evidence="10" key="1">
    <citation type="submission" date="2021-02" db="EMBL/GenBank/DDBJ databases">
        <authorList>
            <person name="Nowell W R."/>
        </authorList>
    </citation>
    <scope>NUCLEOTIDE SEQUENCE</scope>
</reference>
<dbReference type="Pfam" id="PF02146">
    <property type="entry name" value="SIR2"/>
    <property type="match status" value="1"/>
</dbReference>
<organism evidence="10 11">
    <name type="scientific">Adineta steineri</name>
    <dbReference type="NCBI Taxonomy" id="433720"/>
    <lineage>
        <taxon>Eukaryota</taxon>
        <taxon>Metazoa</taxon>
        <taxon>Spiralia</taxon>
        <taxon>Gnathifera</taxon>
        <taxon>Rotifera</taxon>
        <taxon>Eurotatoria</taxon>
        <taxon>Bdelloidea</taxon>
        <taxon>Adinetida</taxon>
        <taxon>Adinetidae</taxon>
        <taxon>Adineta</taxon>
    </lineage>
</organism>
<dbReference type="Gene3D" id="3.40.50.1220">
    <property type="entry name" value="TPP-binding domain"/>
    <property type="match status" value="1"/>
</dbReference>
<dbReference type="PANTHER" id="PTHR11085:SF12">
    <property type="entry name" value="NAD-DEPENDENT PROTEIN DEACYLASE SIRTUIN-6"/>
    <property type="match status" value="1"/>
</dbReference>
<dbReference type="AlphaFoldDB" id="A0A815RWR8"/>
<gene>
    <name evidence="9" type="ORF">BJG266_LOCUS23522</name>
    <name evidence="10" type="ORF">QVE165_LOCUS42336</name>
</gene>
<dbReference type="InterPro" id="IPR003000">
    <property type="entry name" value="Sirtuin"/>
</dbReference>
<dbReference type="EC" id="2.3.1.286" evidence="1"/>
<dbReference type="GO" id="GO:0005634">
    <property type="term" value="C:nucleus"/>
    <property type="evidence" value="ECO:0007669"/>
    <property type="project" value="TreeGrafter"/>
</dbReference>
<feature type="domain" description="Deacetylase sirtuin-type" evidence="8">
    <location>
        <begin position="1"/>
        <end position="106"/>
    </location>
</feature>
<keyword evidence="5" id="KW-0520">NAD</keyword>
<evidence type="ECO:0000313" key="10">
    <source>
        <dbReference type="EMBL" id="CAF1482595.1"/>
    </source>
</evidence>
<dbReference type="GO" id="GO:0046872">
    <property type="term" value="F:metal ion binding"/>
    <property type="evidence" value="ECO:0007669"/>
    <property type="project" value="UniProtKB-KW"/>
</dbReference>
<evidence type="ECO:0000259" key="8">
    <source>
        <dbReference type="PROSITE" id="PS50305"/>
    </source>
</evidence>
<evidence type="ECO:0000256" key="3">
    <source>
        <dbReference type="ARBA" id="ARBA00022723"/>
    </source>
</evidence>
<comment type="caution">
    <text evidence="10">The sequence shown here is derived from an EMBL/GenBank/DDBJ whole genome shotgun (WGS) entry which is preliminary data.</text>
</comment>
<comment type="caution">
    <text evidence="7">Lacks conserved residue(s) required for the propagation of feature annotation.</text>
</comment>
<dbReference type="InterPro" id="IPR029035">
    <property type="entry name" value="DHS-like_NAD/FAD-binding_dom"/>
</dbReference>
<dbReference type="GO" id="GO:0000122">
    <property type="term" value="P:negative regulation of transcription by RNA polymerase II"/>
    <property type="evidence" value="ECO:0007669"/>
    <property type="project" value="TreeGrafter"/>
</dbReference>
<evidence type="ECO:0000256" key="1">
    <source>
        <dbReference type="ARBA" id="ARBA00012928"/>
    </source>
</evidence>
<evidence type="ECO:0000256" key="7">
    <source>
        <dbReference type="PROSITE-ProRule" id="PRU00236"/>
    </source>
</evidence>
<keyword evidence="3" id="KW-0479">Metal-binding</keyword>
<comment type="similarity">
    <text evidence="6">Belongs to the sirtuin family. Class IV subfamily.</text>
</comment>
<dbReference type="InterPro" id="IPR026590">
    <property type="entry name" value="Ssirtuin_cat_dom"/>
</dbReference>
<dbReference type="OrthoDB" id="2919105at2759"/>
<evidence type="ECO:0000256" key="4">
    <source>
        <dbReference type="ARBA" id="ARBA00022833"/>
    </source>
</evidence>
<dbReference type="Proteomes" id="UP000663832">
    <property type="component" value="Unassembled WGS sequence"/>
</dbReference>
<evidence type="ECO:0000256" key="5">
    <source>
        <dbReference type="ARBA" id="ARBA00023027"/>
    </source>
</evidence>
<dbReference type="GO" id="GO:0017136">
    <property type="term" value="F:histone deacetylase activity, NAD-dependent"/>
    <property type="evidence" value="ECO:0007669"/>
    <property type="project" value="TreeGrafter"/>
</dbReference>
<evidence type="ECO:0000313" key="11">
    <source>
        <dbReference type="Proteomes" id="UP000663832"/>
    </source>
</evidence>
<protein>
    <recommendedName>
        <fullName evidence="1">protein acetyllysine N-acetyltransferase</fullName>
        <ecNumber evidence="1">2.3.1.286</ecNumber>
    </recommendedName>
</protein>
<dbReference type="PANTHER" id="PTHR11085">
    <property type="entry name" value="NAD-DEPENDENT PROTEIN DEACYLASE SIRTUIN-5, MITOCHONDRIAL-RELATED"/>
    <property type="match status" value="1"/>
</dbReference>
<evidence type="ECO:0000256" key="6">
    <source>
        <dbReference type="ARBA" id="ARBA00038170"/>
    </source>
</evidence>
<keyword evidence="4" id="KW-0862">Zinc</keyword>
<sequence length="106" mass="11700">MTSNINLRIIFEQTADNLSRTAGINDFRGPSGVWTARARGIVLPSRTVPNPEPTLTDMAYVELMKKNYLKFLISQNCDGLHLKSGISPDKISELHGSSNYEACAKC</sequence>
<dbReference type="PROSITE" id="PS50305">
    <property type="entry name" value="SIRTUIN"/>
    <property type="match status" value="1"/>
</dbReference>
<dbReference type="Gene3D" id="2.20.28.200">
    <property type="match status" value="1"/>
</dbReference>
<keyword evidence="2" id="KW-0808">Transferase</keyword>
<dbReference type="EMBL" id="CAJNOM010000520">
    <property type="protein sequence ID" value="CAF1482595.1"/>
    <property type="molecule type" value="Genomic_DNA"/>
</dbReference>
<keyword evidence="11" id="KW-1185">Reference proteome</keyword>
<name>A0A815RWR8_9BILA</name>
<dbReference type="InterPro" id="IPR050134">
    <property type="entry name" value="NAD-dep_sirtuin_deacylases"/>
</dbReference>
<evidence type="ECO:0000313" key="9">
    <source>
        <dbReference type="EMBL" id="CAF1140579.1"/>
    </source>
</evidence>
<dbReference type="GO" id="GO:0003714">
    <property type="term" value="F:transcription corepressor activity"/>
    <property type="evidence" value="ECO:0007669"/>
    <property type="project" value="TreeGrafter"/>
</dbReference>
<proteinExistence type="inferred from homology"/>
<dbReference type="SUPFAM" id="SSF52467">
    <property type="entry name" value="DHS-like NAD/FAD-binding domain"/>
    <property type="match status" value="1"/>
</dbReference>
<dbReference type="Proteomes" id="UP000663877">
    <property type="component" value="Unassembled WGS sequence"/>
</dbReference>
<evidence type="ECO:0000256" key="2">
    <source>
        <dbReference type="ARBA" id="ARBA00022679"/>
    </source>
</evidence>